<gene>
    <name evidence="1" type="ORF">KPL71_008699</name>
</gene>
<name>A0ACB8M982_CITSI</name>
<dbReference type="EMBL" id="CM039172">
    <property type="protein sequence ID" value="KAH9781985.1"/>
    <property type="molecule type" value="Genomic_DNA"/>
</dbReference>
<comment type="caution">
    <text evidence="1">The sequence shown here is derived from an EMBL/GenBank/DDBJ whole genome shotgun (WGS) entry which is preliminary data.</text>
</comment>
<keyword evidence="2" id="KW-1185">Reference proteome</keyword>
<reference evidence="2" key="1">
    <citation type="journal article" date="2023" name="Hortic. Res.">
        <title>A chromosome-level phased genome enabling allele-level studies in sweet orange: a case study on citrus Huanglongbing tolerance.</title>
        <authorList>
            <person name="Wu B."/>
            <person name="Yu Q."/>
            <person name="Deng Z."/>
            <person name="Duan Y."/>
            <person name="Luo F."/>
            <person name="Gmitter F. Jr."/>
        </authorList>
    </citation>
    <scope>NUCLEOTIDE SEQUENCE [LARGE SCALE GENOMIC DNA]</scope>
    <source>
        <strain evidence="2">cv. Valencia</strain>
    </source>
</reference>
<evidence type="ECO:0000313" key="1">
    <source>
        <dbReference type="EMBL" id="KAH9781985.1"/>
    </source>
</evidence>
<protein>
    <submittedName>
        <fullName evidence="1">Transcription elongation factor SPT6-like</fullName>
    </submittedName>
</protein>
<sequence length="311" mass="35715">MGMNLCLAFTNIPNLIRPASWAERRAVALGRYVQNPLAMVATLCGPEREILSVKLSPFENFLTPDGSVCQCGWLFARPAEWAGCQQQAASSQFTDLLDDTRIHSEYYGLAQELAKEGYKWNTEGHMDGHEDALEMAIEYVAGVLGSRRELDEENRYQHVRDLDPYYLEDSSSHKMEQRKTLKKKLSDKYAGEIIFRPSSCGPHYITLSRKVYGGLYAHKDILELGKDHKDIKNLFRLGNMLKIREGTFEDLDEVMDRYVGPLVSHLKAMLSYRKFRRGSKEEVDELLRIEKAEFPTRMLYCFSISHENLGK</sequence>
<evidence type="ECO:0000313" key="2">
    <source>
        <dbReference type="Proteomes" id="UP000829398"/>
    </source>
</evidence>
<accession>A0ACB8M982</accession>
<organism evidence="1 2">
    <name type="scientific">Citrus sinensis</name>
    <name type="common">Sweet orange</name>
    <name type="synonym">Citrus aurantium var. sinensis</name>
    <dbReference type="NCBI Taxonomy" id="2711"/>
    <lineage>
        <taxon>Eukaryota</taxon>
        <taxon>Viridiplantae</taxon>
        <taxon>Streptophyta</taxon>
        <taxon>Embryophyta</taxon>
        <taxon>Tracheophyta</taxon>
        <taxon>Spermatophyta</taxon>
        <taxon>Magnoliopsida</taxon>
        <taxon>eudicotyledons</taxon>
        <taxon>Gunneridae</taxon>
        <taxon>Pentapetalae</taxon>
        <taxon>rosids</taxon>
        <taxon>malvids</taxon>
        <taxon>Sapindales</taxon>
        <taxon>Rutaceae</taxon>
        <taxon>Aurantioideae</taxon>
        <taxon>Citrus</taxon>
    </lineage>
</organism>
<proteinExistence type="predicted"/>
<dbReference type="Proteomes" id="UP000829398">
    <property type="component" value="Chromosome 3"/>
</dbReference>